<evidence type="ECO:0000313" key="2">
    <source>
        <dbReference type="Proteomes" id="UP000800200"/>
    </source>
</evidence>
<gene>
    <name evidence="1" type="ORF">K469DRAFT_729116</name>
</gene>
<protein>
    <recommendedName>
        <fullName evidence="3">Dienelactone hydrolase domain-containing protein</fullName>
    </recommendedName>
</protein>
<dbReference type="AlphaFoldDB" id="A0A6A6DUZ6"/>
<dbReference type="Proteomes" id="UP000800200">
    <property type="component" value="Unassembled WGS sequence"/>
</dbReference>
<accession>A0A6A6DUZ6</accession>
<evidence type="ECO:0008006" key="3">
    <source>
        <dbReference type="Google" id="ProtNLM"/>
    </source>
</evidence>
<dbReference type="EMBL" id="ML994650">
    <property type="protein sequence ID" value="KAF2181988.1"/>
    <property type="molecule type" value="Genomic_DNA"/>
</dbReference>
<keyword evidence="2" id="KW-1185">Reference proteome</keyword>
<proteinExistence type="predicted"/>
<reference evidence="1" key="1">
    <citation type="journal article" date="2020" name="Stud. Mycol.">
        <title>101 Dothideomycetes genomes: a test case for predicting lifestyles and emergence of pathogens.</title>
        <authorList>
            <person name="Haridas S."/>
            <person name="Albert R."/>
            <person name="Binder M."/>
            <person name="Bloem J."/>
            <person name="Labutti K."/>
            <person name="Salamov A."/>
            <person name="Andreopoulos B."/>
            <person name="Baker S."/>
            <person name="Barry K."/>
            <person name="Bills G."/>
            <person name="Bluhm B."/>
            <person name="Cannon C."/>
            <person name="Castanera R."/>
            <person name="Culley D."/>
            <person name="Daum C."/>
            <person name="Ezra D."/>
            <person name="Gonzalez J."/>
            <person name="Henrissat B."/>
            <person name="Kuo A."/>
            <person name="Liang C."/>
            <person name="Lipzen A."/>
            <person name="Lutzoni F."/>
            <person name="Magnuson J."/>
            <person name="Mondo S."/>
            <person name="Nolan M."/>
            <person name="Ohm R."/>
            <person name="Pangilinan J."/>
            <person name="Park H.-J."/>
            <person name="Ramirez L."/>
            <person name="Alfaro M."/>
            <person name="Sun H."/>
            <person name="Tritt A."/>
            <person name="Yoshinaga Y."/>
            <person name="Zwiers L.-H."/>
            <person name="Turgeon B."/>
            <person name="Goodwin S."/>
            <person name="Spatafora J."/>
            <person name="Crous P."/>
            <person name="Grigoriev I."/>
        </authorList>
    </citation>
    <scope>NUCLEOTIDE SEQUENCE</scope>
    <source>
        <strain evidence="1">CBS 207.26</strain>
    </source>
</reference>
<sequence length="209" mass="23192">MPSQCCAAGEIRQGTPTGRVTEIHGLKWYVASPPEGVSPKGVIVIIPDNYAKKGEFLAYLPEFMDTTPHPLELIISSHAIDAGGLTALWPSITGPQIFNSFHALLQHQPAHLPVGVAGFYWDRKWTTILAWDENIPDDIQKVKIPTSIVAEELDKRYPKSQVDRTEAVLRAKTEKGEGSQIDLVKNERGMQAEAQAIGWFQKIFATVKY</sequence>
<name>A0A6A6DUZ6_9PEZI</name>
<organism evidence="1 2">
    <name type="scientific">Zopfia rhizophila CBS 207.26</name>
    <dbReference type="NCBI Taxonomy" id="1314779"/>
    <lineage>
        <taxon>Eukaryota</taxon>
        <taxon>Fungi</taxon>
        <taxon>Dikarya</taxon>
        <taxon>Ascomycota</taxon>
        <taxon>Pezizomycotina</taxon>
        <taxon>Dothideomycetes</taxon>
        <taxon>Dothideomycetes incertae sedis</taxon>
        <taxon>Zopfiaceae</taxon>
        <taxon>Zopfia</taxon>
    </lineage>
</organism>
<dbReference type="OrthoDB" id="17560at2759"/>
<evidence type="ECO:0000313" key="1">
    <source>
        <dbReference type="EMBL" id="KAF2181988.1"/>
    </source>
</evidence>